<protein>
    <submittedName>
        <fullName evidence="1">Uncharacterized protein</fullName>
    </submittedName>
</protein>
<dbReference type="Proteomes" id="UP000198432">
    <property type="component" value="Unassembled WGS sequence"/>
</dbReference>
<evidence type="ECO:0000313" key="1">
    <source>
        <dbReference type="EMBL" id="SNS98510.1"/>
    </source>
</evidence>
<reference evidence="2" key="1">
    <citation type="submission" date="2017-06" db="EMBL/GenBank/DDBJ databases">
        <authorList>
            <person name="Varghese N."/>
            <person name="Submissions S."/>
        </authorList>
    </citation>
    <scope>NUCLEOTIDE SEQUENCE [LARGE SCALE GENOMIC DNA]</scope>
    <source>
        <strain evidence="2">NKM1</strain>
    </source>
</reference>
<proteinExistence type="predicted"/>
<gene>
    <name evidence="1" type="ORF">SAMN06296052_11972</name>
</gene>
<evidence type="ECO:0000313" key="2">
    <source>
        <dbReference type="Proteomes" id="UP000198432"/>
    </source>
</evidence>
<organism evidence="1 2">
    <name type="scientific">Pontibacter ummariensis</name>
    <dbReference type="NCBI Taxonomy" id="1610492"/>
    <lineage>
        <taxon>Bacteria</taxon>
        <taxon>Pseudomonadati</taxon>
        <taxon>Bacteroidota</taxon>
        <taxon>Cytophagia</taxon>
        <taxon>Cytophagales</taxon>
        <taxon>Hymenobacteraceae</taxon>
        <taxon>Pontibacter</taxon>
    </lineage>
</organism>
<dbReference type="EMBL" id="FZOQ01000019">
    <property type="protein sequence ID" value="SNS98510.1"/>
    <property type="molecule type" value="Genomic_DNA"/>
</dbReference>
<name>A0A239IY24_9BACT</name>
<keyword evidence="2" id="KW-1185">Reference proteome</keyword>
<dbReference type="RefSeq" id="WP_089320691.1">
    <property type="nucleotide sequence ID" value="NZ_FZOQ01000019.1"/>
</dbReference>
<sequence>MQTNSQSTTLNLFLINQLEKEQQMQRMTQISALKNPYFKQVIDNTLPQVSSNKKWANTSIQHNLQAFLRHNDLPDSQNVLNDHSVFENAPVIWEGWLRPSKDLYCRVNPRRQKPYGNMVHHAKFEMIFSVCKFDKNNPICVDREGRILDGSYRMYAAGSLYEKGKMGRVYVRVYDFE</sequence>
<accession>A0A239IY24</accession>
<dbReference type="OrthoDB" id="9178203at2"/>
<dbReference type="AlphaFoldDB" id="A0A239IY24"/>